<accession>A0A1G6HIR6</accession>
<organism evidence="1 2">
    <name type="scientific">Raineyella antarctica</name>
    <dbReference type="NCBI Taxonomy" id="1577474"/>
    <lineage>
        <taxon>Bacteria</taxon>
        <taxon>Bacillati</taxon>
        <taxon>Actinomycetota</taxon>
        <taxon>Actinomycetes</taxon>
        <taxon>Propionibacteriales</taxon>
        <taxon>Propionibacteriaceae</taxon>
        <taxon>Raineyella</taxon>
    </lineage>
</organism>
<sequence length="257" mass="28556">MVSSSWTEAFPGWEQGSYHHHEGAYRRRPDGLSIRVLQYEPPVPCPEGLGAWPADRSWLVSFWRLHASESFHVVGPDAEELHEVLALENVSVATLLVELNKRSGLLAWAADAPGFEWTGQLEGGATPPERAPADWLHAFLSNGWSRQSVDGRDVAERRLGPLVVRVGVDPESAVAEYTPQCWFMEFAEVEQRPWHRAFGGEERITAAGELYFTPWRDTSMVLDHLAGLRPGTDVDAIRSWLQSSTDAAVEFVAPATA</sequence>
<dbReference type="EMBL" id="FMYF01000010">
    <property type="protein sequence ID" value="SDB94159.1"/>
    <property type="molecule type" value="Genomic_DNA"/>
</dbReference>
<evidence type="ECO:0000313" key="1">
    <source>
        <dbReference type="EMBL" id="SDB94159.1"/>
    </source>
</evidence>
<protein>
    <submittedName>
        <fullName evidence="1">Uncharacterized protein</fullName>
    </submittedName>
</protein>
<keyword evidence="2" id="KW-1185">Reference proteome</keyword>
<gene>
    <name evidence="1" type="ORF">GA0111570_110114</name>
</gene>
<dbReference type="Proteomes" id="UP000199086">
    <property type="component" value="Unassembled WGS sequence"/>
</dbReference>
<dbReference type="STRING" id="1577474.GA0111570_110114"/>
<dbReference type="RefSeq" id="WP_092612545.1">
    <property type="nucleotide sequence ID" value="NZ_FMYF01000010.1"/>
</dbReference>
<reference evidence="1 2" key="1">
    <citation type="submission" date="2016-06" db="EMBL/GenBank/DDBJ databases">
        <authorList>
            <person name="Olsen C.W."/>
            <person name="Carey S."/>
            <person name="Hinshaw L."/>
            <person name="Karasin A.I."/>
        </authorList>
    </citation>
    <scope>NUCLEOTIDE SEQUENCE [LARGE SCALE GENOMIC DNA]</scope>
    <source>
        <strain evidence="1 2">LZ-22</strain>
    </source>
</reference>
<dbReference type="AlphaFoldDB" id="A0A1G6HIR6"/>
<name>A0A1G6HIR6_9ACTN</name>
<proteinExistence type="predicted"/>
<evidence type="ECO:0000313" key="2">
    <source>
        <dbReference type="Proteomes" id="UP000199086"/>
    </source>
</evidence>